<reference evidence="3 4" key="1">
    <citation type="submission" date="2018-11" db="EMBL/GenBank/DDBJ databases">
        <title>Genomic Encyclopedia of Type Strains, Phase IV (KMG-IV): sequencing the most valuable type-strain genomes for metagenomic binning, comparative biology and taxonomic classification.</title>
        <authorList>
            <person name="Goeker M."/>
        </authorList>
    </citation>
    <scope>NUCLEOTIDE SEQUENCE [LARGE SCALE GENOMIC DNA]</scope>
    <source>
        <strain evidence="3 4">DSM 26537</strain>
    </source>
</reference>
<gene>
    <name evidence="3" type="ORF">EDD66_102482</name>
</gene>
<dbReference type="CDD" id="cd05379">
    <property type="entry name" value="CAP_bacterial"/>
    <property type="match status" value="1"/>
</dbReference>
<dbReference type="RefSeq" id="WP_243115303.1">
    <property type="nucleotide sequence ID" value="NZ_RJVG01000002.1"/>
</dbReference>
<feature type="compositionally biased region" description="Low complexity" evidence="1">
    <location>
        <begin position="152"/>
        <end position="167"/>
    </location>
</feature>
<name>A0A3N1XW52_9FIRM</name>
<evidence type="ECO:0000313" key="3">
    <source>
        <dbReference type="EMBL" id="ROR30826.1"/>
    </source>
</evidence>
<comment type="caution">
    <text evidence="3">The sequence shown here is derived from an EMBL/GenBank/DDBJ whole genome shotgun (WGS) entry which is preliminary data.</text>
</comment>
<dbReference type="AlphaFoldDB" id="A0A3N1XW52"/>
<keyword evidence="4" id="KW-1185">Reference proteome</keyword>
<proteinExistence type="predicted"/>
<dbReference type="EMBL" id="RJVG01000002">
    <property type="protein sequence ID" value="ROR30826.1"/>
    <property type="molecule type" value="Genomic_DNA"/>
</dbReference>
<dbReference type="Proteomes" id="UP000273083">
    <property type="component" value="Unassembled WGS sequence"/>
</dbReference>
<dbReference type="SUPFAM" id="SSF55797">
    <property type="entry name" value="PR-1-like"/>
    <property type="match status" value="1"/>
</dbReference>
<dbReference type="InterPro" id="IPR035940">
    <property type="entry name" value="CAP_sf"/>
</dbReference>
<dbReference type="InterPro" id="IPR014044">
    <property type="entry name" value="CAP_dom"/>
</dbReference>
<dbReference type="Gene3D" id="3.40.33.10">
    <property type="entry name" value="CAP"/>
    <property type="match status" value="1"/>
</dbReference>
<feature type="region of interest" description="Disordered" evidence="1">
    <location>
        <begin position="118"/>
        <end position="172"/>
    </location>
</feature>
<dbReference type="PANTHER" id="PTHR31157:SF1">
    <property type="entry name" value="SCP DOMAIN-CONTAINING PROTEIN"/>
    <property type="match status" value="1"/>
</dbReference>
<sequence>MKKLTGKTGNSFNGKKLLIGAMATVLVATSAVGVSVYSETGTTTASAATVKLSNCNTTSGSKQATVNKITSASDIDSILKQYGINGNTKTIAKKCPTIKSAAVKSATTKKIAKKCATKKSTAKKSTAKKSKAKKSAAKKSTAKKNTAKKSTTKPSTTKPSTSTPSTTNGDYNANYANEVLTLVNQERSKAGLSPLKMNTAASNAAKVRAKEIVSKFDHTRPNGQSPFTALDAAGVSYRTAGENIAYGQQTPSAVMNGWMNSSGHRANILKSSFKEIGIGAYYQNGKYYWVQLFIG</sequence>
<protein>
    <submittedName>
        <fullName evidence="3">Uncharacterized protein YkwD</fullName>
    </submittedName>
</protein>
<evidence type="ECO:0000313" key="4">
    <source>
        <dbReference type="Proteomes" id="UP000273083"/>
    </source>
</evidence>
<organism evidence="3 4">
    <name type="scientific">Mobilisporobacter senegalensis</name>
    <dbReference type="NCBI Taxonomy" id="1329262"/>
    <lineage>
        <taxon>Bacteria</taxon>
        <taxon>Bacillati</taxon>
        <taxon>Bacillota</taxon>
        <taxon>Clostridia</taxon>
        <taxon>Lachnospirales</taxon>
        <taxon>Lachnospiraceae</taxon>
        <taxon>Mobilisporobacter</taxon>
    </lineage>
</organism>
<accession>A0A3N1XW52</accession>
<feature type="domain" description="SCP" evidence="2">
    <location>
        <begin position="180"/>
        <end position="293"/>
    </location>
</feature>
<evidence type="ECO:0000259" key="2">
    <source>
        <dbReference type="Pfam" id="PF00188"/>
    </source>
</evidence>
<dbReference type="Pfam" id="PF00188">
    <property type="entry name" value="CAP"/>
    <property type="match status" value="1"/>
</dbReference>
<feature type="compositionally biased region" description="Basic residues" evidence="1">
    <location>
        <begin position="118"/>
        <end position="151"/>
    </location>
</feature>
<dbReference type="PANTHER" id="PTHR31157">
    <property type="entry name" value="SCP DOMAIN-CONTAINING PROTEIN"/>
    <property type="match status" value="1"/>
</dbReference>
<evidence type="ECO:0000256" key="1">
    <source>
        <dbReference type="SAM" id="MobiDB-lite"/>
    </source>
</evidence>